<proteinExistence type="predicted"/>
<keyword evidence="3" id="KW-1185">Reference proteome</keyword>
<name>A0A5C2RRC8_9APHY</name>
<feature type="transmembrane region" description="Helical" evidence="1">
    <location>
        <begin position="251"/>
        <end position="272"/>
    </location>
</feature>
<feature type="transmembrane region" description="Helical" evidence="1">
    <location>
        <begin position="38"/>
        <end position="59"/>
    </location>
</feature>
<accession>A0A5C2RRC8</accession>
<dbReference type="EMBL" id="ML122332">
    <property type="protein sequence ID" value="RPD52997.1"/>
    <property type="molecule type" value="Genomic_DNA"/>
</dbReference>
<evidence type="ECO:0008006" key="4">
    <source>
        <dbReference type="Google" id="ProtNLM"/>
    </source>
</evidence>
<reference evidence="2" key="1">
    <citation type="journal article" date="2018" name="Genome Biol. Evol.">
        <title>Genomics and development of Lentinus tigrinus, a white-rot wood-decaying mushroom with dimorphic fruiting bodies.</title>
        <authorList>
            <person name="Wu B."/>
            <person name="Xu Z."/>
            <person name="Knudson A."/>
            <person name="Carlson A."/>
            <person name="Chen N."/>
            <person name="Kovaka S."/>
            <person name="LaButti K."/>
            <person name="Lipzen A."/>
            <person name="Pennachio C."/>
            <person name="Riley R."/>
            <person name="Schakwitz W."/>
            <person name="Umezawa K."/>
            <person name="Ohm R.A."/>
            <person name="Grigoriev I.V."/>
            <person name="Nagy L.G."/>
            <person name="Gibbons J."/>
            <person name="Hibbett D."/>
        </authorList>
    </citation>
    <scope>NUCLEOTIDE SEQUENCE [LARGE SCALE GENOMIC DNA]</scope>
    <source>
        <strain evidence="2">ALCF2SS1-6</strain>
    </source>
</reference>
<feature type="transmembrane region" description="Helical" evidence="1">
    <location>
        <begin position="163"/>
        <end position="189"/>
    </location>
</feature>
<keyword evidence="1" id="KW-0812">Transmembrane</keyword>
<feature type="transmembrane region" description="Helical" evidence="1">
    <location>
        <begin position="71"/>
        <end position="92"/>
    </location>
</feature>
<evidence type="ECO:0000313" key="3">
    <source>
        <dbReference type="Proteomes" id="UP000313359"/>
    </source>
</evidence>
<gene>
    <name evidence="2" type="ORF">L227DRAFT_423210</name>
</gene>
<feature type="transmembrane region" description="Helical" evidence="1">
    <location>
        <begin position="209"/>
        <end position="231"/>
    </location>
</feature>
<protein>
    <recommendedName>
        <fullName evidence="4">G-protein coupled receptors family 1 profile domain-containing protein</fullName>
    </recommendedName>
</protein>
<organism evidence="2 3">
    <name type="scientific">Lentinus tigrinus ALCF2SS1-6</name>
    <dbReference type="NCBI Taxonomy" id="1328759"/>
    <lineage>
        <taxon>Eukaryota</taxon>
        <taxon>Fungi</taxon>
        <taxon>Dikarya</taxon>
        <taxon>Basidiomycota</taxon>
        <taxon>Agaricomycotina</taxon>
        <taxon>Agaricomycetes</taxon>
        <taxon>Polyporales</taxon>
        <taxon>Polyporaceae</taxon>
        <taxon>Lentinus</taxon>
    </lineage>
</organism>
<feature type="transmembrane region" description="Helical" evidence="1">
    <location>
        <begin position="134"/>
        <end position="151"/>
    </location>
</feature>
<feature type="transmembrane region" description="Helical" evidence="1">
    <location>
        <begin position="292"/>
        <end position="313"/>
    </location>
</feature>
<evidence type="ECO:0000256" key="1">
    <source>
        <dbReference type="SAM" id="Phobius"/>
    </source>
</evidence>
<dbReference type="Proteomes" id="UP000313359">
    <property type="component" value="Unassembled WGS sequence"/>
</dbReference>
<sequence length="386" mass="42529">MARVHFQIDILSSSLPAMPMAEDIPALHRVGRDLIRSFVINVFKTILLGIYFVLVGNTVNLLLRRETRTRASLYICMAVLLMLGLALALWIIDMHMIIVEVQSTVLSDTPGPLDDAYSAALSKVLAMAAIEDVLYAYMTIVGDGIIIWRVYAFWSGGSLRQKLVILFPITLLLGSTASSAMLTYCAARLGTDIVLGAYQDPAFCRQIQTTSYCTALATTAVATLLLSYKTWCAQINNAFGTLPPRTRTQRVMLILIESGILYMLFFLVQVLMSLKSVNKRISSSEIATFSLTMYQFTTSVIVGMYPTIMVIVVNSKYSVLKVHTVEGSVDLSGVISTHSRRTNSAAFVNIRASISTRSSDSPIDLYEMARMEARDAKEESPAAIKV</sequence>
<evidence type="ECO:0000313" key="2">
    <source>
        <dbReference type="EMBL" id="RPD52997.1"/>
    </source>
</evidence>
<dbReference type="AlphaFoldDB" id="A0A5C2RRC8"/>
<dbReference type="OrthoDB" id="2744793at2759"/>
<keyword evidence="1" id="KW-0472">Membrane</keyword>
<keyword evidence="1" id="KW-1133">Transmembrane helix</keyword>